<evidence type="ECO:0000256" key="5">
    <source>
        <dbReference type="ARBA" id="ARBA00022692"/>
    </source>
</evidence>
<protein>
    <submittedName>
        <fullName evidence="12">Uncharacterized protein</fullName>
    </submittedName>
</protein>
<evidence type="ECO:0000256" key="9">
    <source>
        <dbReference type="ARBA" id="ARBA00023136"/>
    </source>
</evidence>
<evidence type="ECO:0000256" key="3">
    <source>
        <dbReference type="ARBA" id="ARBA00022676"/>
    </source>
</evidence>
<keyword evidence="13" id="KW-1185">Reference proteome</keyword>
<dbReference type="GO" id="GO:0000139">
    <property type="term" value="C:Golgi membrane"/>
    <property type="evidence" value="ECO:0007669"/>
    <property type="project" value="UniProtKB-SubCell"/>
</dbReference>
<keyword evidence="4" id="KW-0808">Transferase</keyword>
<evidence type="ECO:0000313" key="13">
    <source>
        <dbReference type="Proteomes" id="UP000467840"/>
    </source>
</evidence>
<keyword evidence="8" id="KW-0333">Golgi apparatus</keyword>
<evidence type="ECO:0000313" key="12">
    <source>
        <dbReference type="EMBL" id="KAF2321629.1"/>
    </source>
</evidence>
<keyword evidence="9 11" id="KW-0472">Membrane</keyword>
<comment type="similarity">
    <text evidence="2">Belongs to the glycosyltransferase 29 family.</text>
</comment>
<keyword evidence="5 11" id="KW-0812">Transmembrane</keyword>
<dbReference type="Pfam" id="PF00777">
    <property type="entry name" value="Glyco_transf_29"/>
    <property type="match status" value="1"/>
</dbReference>
<accession>A0A6A6NBJ9</accession>
<evidence type="ECO:0000256" key="4">
    <source>
        <dbReference type="ARBA" id="ARBA00022679"/>
    </source>
</evidence>
<keyword evidence="6" id="KW-0735">Signal-anchor</keyword>
<dbReference type="Gene3D" id="3.90.1480.20">
    <property type="entry name" value="Glycosyl transferase family 29"/>
    <property type="match status" value="1"/>
</dbReference>
<organism evidence="12 13">
    <name type="scientific">Hevea brasiliensis</name>
    <name type="common">Para rubber tree</name>
    <name type="synonym">Siphonia brasiliensis</name>
    <dbReference type="NCBI Taxonomy" id="3981"/>
    <lineage>
        <taxon>Eukaryota</taxon>
        <taxon>Viridiplantae</taxon>
        <taxon>Streptophyta</taxon>
        <taxon>Embryophyta</taxon>
        <taxon>Tracheophyta</taxon>
        <taxon>Spermatophyta</taxon>
        <taxon>Magnoliopsida</taxon>
        <taxon>eudicotyledons</taxon>
        <taxon>Gunneridae</taxon>
        <taxon>Pentapetalae</taxon>
        <taxon>rosids</taxon>
        <taxon>fabids</taxon>
        <taxon>Malpighiales</taxon>
        <taxon>Euphorbiaceae</taxon>
        <taxon>Crotonoideae</taxon>
        <taxon>Micrandreae</taxon>
        <taxon>Hevea</taxon>
    </lineage>
</organism>
<name>A0A6A6NBJ9_HEVBR</name>
<dbReference type="PANTHER" id="PTHR46779">
    <property type="entry name" value="BETA-1,6-GALACTOSYLTRANSFERASE GALT29A"/>
    <property type="match status" value="1"/>
</dbReference>
<gene>
    <name evidence="12" type="ORF">GH714_000752</name>
</gene>
<dbReference type="Proteomes" id="UP000467840">
    <property type="component" value="Chromosome 11"/>
</dbReference>
<dbReference type="EMBL" id="JAAGAX010000002">
    <property type="protein sequence ID" value="KAF2321629.1"/>
    <property type="molecule type" value="Genomic_DNA"/>
</dbReference>
<proteinExistence type="inferred from homology"/>
<evidence type="ECO:0000256" key="10">
    <source>
        <dbReference type="ARBA" id="ARBA00023180"/>
    </source>
</evidence>
<evidence type="ECO:0000256" key="1">
    <source>
        <dbReference type="ARBA" id="ARBA00004323"/>
    </source>
</evidence>
<evidence type="ECO:0000256" key="6">
    <source>
        <dbReference type="ARBA" id="ARBA00022968"/>
    </source>
</evidence>
<keyword evidence="10" id="KW-0325">Glycoprotein</keyword>
<sequence>MPKTLVCEDGSDTIFIRWWWSDVAIPINWAADFIAPMKRSIRPLFSILFLIVFAITLSCRILIRRGGRFSSIELQTNVIVQPPVPVFNSTLLKYAAIDIGEAQAKQEIEQLLEGNFASQGRYRTFATWRRFNHHDIRASSSRGVPVTLRSPQFYRYWLDFRKVLHDWARAKRYQPDIMNELIGLVKNPVDEHSGLVGSNRKYSSCAVVGNSGILLQKDYGELIDGHEIVIRLNNARTERFQQHVGSKTNISFVNSNILHLCARRQGCFCHPYGVNVPMVMYVCQPVHFLDYTICNLSHRAPLIVTDPRFDMLCARIVKYYSLKRFVEETEKSLDEWSSAHDGSMFHYSSGFQAVMLAVGICDKVSVFGFGKSTLAKHHYHTNQKGELKLHDYEAEYDFYHDLMKSSQVMPFISDFKFPPVVIYQ</sequence>
<comment type="subcellular location">
    <subcellularLocation>
        <location evidence="1">Golgi apparatus membrane</location>
        <topology evidence="1">Single-pass type II membrane protein</topology>
    </subcellularLocation>
</comment>
<keyword evidence="7 11" id="KW-1133">Transmembrane helix</keyword>
<evidence type="ECO:0000256" key="2">
    <source>
        <dbReference type="ARBA" id="ARBA00006003"/>
    </source>
</evidence>
<reference evidence="12 13" key="1">
    <citation type="journal article" date="2020" name="Mol. Plant">
        <title>The Chromosome-Based Rubber Tree Genome Provides New Insights into Spurge Genome Evolution and Rubber Biosynthesis.</title>
        <authorList>
            <person name="Liu J."/>
            <person name="Shi C."/>
            <person name="Shi C.C."/>
            <person name="Li W."/>
            <person name="Zhang Q.J."/>
            <person name="Zhang Y."/>
            <person name="Li K."/>
            <person name="Lu H.F."/>
            <person name="Shi C."/>
            <person name="Zhu S.T."/>
            <person name="Xiao Z.Y."/>
            <person name="Nan H."/>
            <person name="Yue Y."/>
            <person name="Zhu X.G."/>
            <person name="Wu Y."/>
            <person name="Hong X.N."/>
            <person name="Fan G.Y."/>
            <person name="Tong Y."/>
            <person name="Zhang D."/>
            <person name="Mao C.L."/>
            <person name="Liu Y.L."/>
            <person name="Hao S.J."/>
            <person name="Liu W.Q."/>
            <person name="Lv M.Q."/>
            <person name="Zhang H.B."/>
            <person name="Liu Y."/>
            <person name="Hu-Tang G.R."/>
            <person name="Wang J.P."/>
            <person name="Wang J.H."/>
            <person name="Sun Y.H."/>
            <person name="Ni S.B."/>
            <person name="Chen W.B."/>
            <person name="Zhang X.C."/>
            <person name="Jiao Y.N."/>
            <person name="Eichler E.E."/>
            <person name="Li G.H."/>
            <person name="Liu X."/>
            <person name="Gao L.Z."/>
        </authorList>
    </citation>
    <scope>NUCLEOTIDE SEQUENCE [LARGE SCALE GENOMIC DNA]</scope>
    <source>
        <strain evidence="13">cv. GT1</strain>
        <tissue evidence="12">Leaf</tissue>
    </source>
</reference>
<feature type="transmembrane region" description="Helical" evidence="11">
    <location>
        <begin position="44"/>
        <end position="63"/>
    </location>
</feature>
<keyword evidence="3" id="KW-0328">Glycosyltransferase</keyword>
<evidence type="ECO:0000256" key="11">
    <source>
        <dbReference type="SAM" id="Phobius"/>
    </source>
</evidence>
<dbReference type="InterPro" id="IPR038578">
    <property type="entry name" value="GT29-like_sf"/>
</dbReference>
<comment type="caution">
    <text evidence="12">The sequence shown here is derived from an EMBL/GenBank/DDBJ whole genome shotgun (WGS) entry which is preliminary data.</text>
</comment>
<dbReference type="CDD" id="cd19952">
    <property type="entry name" value="GT29"/>
    <property type="match status" value="1"/>
</dbReference>
<evidence type="ECO:0000256" key="7">
    <source>
        <dbReference type="ARBA" id="ARBA00022989"/>
    </source>
</evidence>
<dbReference type="AlphaFoldDB" id="A0A6A6NBJ9"/>
<dbReference type="GO" id="GO:0008373">
    <property type="term" value="F:sialyltransferase activity"/>
    <property type="evidence" value="ECO:0007669"/>
    <property type="project" value="InterPro"/>
</dbReference>
<dbReference type="InterPro" id="IPR001675">
    <property type="entry name" value="Glyco_trans_29"/>
</dbReference>
<dbReference type="PANTHER" id="PTHR46779:SF1">
    <property type="entry name" value="BETA-1,6-GALACTOSYLTRANSFERASE GALT29A"/>
    <property type="match status" value="1"/>
</dbReference>
<evidence type="ECO:0000256" key="8">
    <source>
        <dbReference type="ARBA" id="ARBA00023034"/>
    </source>
</evidence>